<name>A0A6G1HTA5_9PEZI</name>
<evidence type="ECO:0000313" key="1">
    <source>
        <dbReference type="EMBL" id="KAF2399141.1"/>
    </source>
</evidence>
<proteinExistence type="predicted"/>
<accession>A0A6G1HTA5</accession>
<reference evidence="1" key="1">
    <citation type="journal article" date="2020" name="Stud. Mycol.">
        <title>101 Dothideomycetes genomes: a test case for predicting lifestyles and emergence of pathogens.</title>
        <authorList>
            <person name="Haridas S."/>
            <person name="Albert R."/>
            <person name="Binder M."/>
            <person name="Bloem J."/>
            <person name="Labutti K."/>
            <person name="Salamov A."/>
            <person name="Andreopoulos B."/>
            <person name="Baker S."/>
            <person name="Barry K."/>
            <person name="Bills G."/>
            <person name="Bluhm B."/>
            <person name="Cannon C."/>
            <person name="Castanera R."/>
            <person name="Culley D."/>
            <person name="Daum C."/>
            <person name="Ezra D."/>
            <person name="Gonzalez J."/>
            <person name="Henrissat B."/>
            <person name="Kuo A."/>
            <person name="Liang C."/>
            <person name="Lipzen A."/>
            <person name="Lutzoni F."/>
            <person name="Magnuson J."/>
            <person name="Mondo S."/>
            <person name="Nolan M."/>
            <person name="Ohm R."/>
            <person name="Pangilinan J."/>
            <person name="Park H.-J."/>
            <person name="Ramirez L."/>
            <person name="Alfaro M."/>
            <person name="Sun H."/>
            <person name="Tritt A."/>
            <person name="Yoshinaga Y."/>
            <person name="Zwiers L.-H."/>
            <person name="Turgeon B."/>
            <person name="Goodwin S."/>
            <person name="Spatafora J."/>
            <person name="Crous P."/>
            <person name="Grigoriev I."/>
        </authorList>
    </citation>
    <scope>NUCLEOTIDE SEQUENCE</scope>
    <source>
        <strain evidence="1">CBS 262.69</strain>
    </source>
</reference>
<dbReference type="Proteomes" id="UP000799640">
    <property type="component" value="Unassembled WGS sequence"/>
</dbReference>
<dbReference type="EMBL" id="ML996698">
    <property type="protein sequence ID" value="KAF2399141.1"/>
    <property type="molecule type" value="Genomic_DNA"/>
</dbReference>
<protein>
    <submittedName>
        <fullName evidence="1">Uncharacterized protein</fullName>
    </submittedName>
</protein>
<keyword evidence="2" id="KW-1185">Reference proteome</keyword>
<organism evidence="1 2">
    <name type="scientific">Trichodelitschia bisporula</name>
    <dbReference type="NCBI Taxonomy" id="703511"/>
    <lineage>
        <taxon>Eukaryota</taxon>
        <taxon>Fungi</taxon>
        <taxon>Dikarya</taxon>
        <taxon>Ascomycota</taxon>
        <taxon>Pezizomycotina</taxon>
        <taxon>Dothideomycetes</taxon>
        <taxon>Dothideomycetes incertae sedis</taxon>
        <taxon>Phaeotrichales</taxon>
        <taxon>Phaeotrichaceae</taxon>
        <taxon>Trichodelitschia</taxon>
    </lineage>
</organism>
<dbReference type="AlphaFoldDB" id="A0A6G1HTA5"/>
<gene>
    <name evidence="1" type="ORF">EJ06DRAFT_72285</name>
</gene>
<sequence>MSLMIVMRRVKQSLNSLHWRPALVGGGSAILVGGLARSYYADDALGGLDLTWGGGVLGTRIRSAAPLLSGDVRTCARSE</sequence>
<evidence type="ECO:0000313" key="2">
    <source>
        <dbReference type="Proteomes" id="UP000799640"/>
    </source>
</evidence>